<evidence type="ECO:0000313" key="2">
    <source>
        <dbReference type="Proteomes" id="UP001165667"/>
    </source>
</evidence>
<comment type="caution">
    <text evidence="1">The sequence shown here is derived from an EMBL/GenBank/DDBJ whole genome shotgun (WGS) entry which is preliminary data.</text>
</comment>
<evidence type="ECO:0000313" key="1">
    <source>
        <dbReference type="EMBL" id="MCW6512869.1"/>
    </source>
</evidence>
<accession>A0AA41Z278</accession>
<dbReference type="EMBL" id="JAMOIM010000070">
    <property type="protein sequence ID" value="MCW6512869.1"/>
    <property type="molecule type" value="Genomic_DNA"/>
</dbReference>
<keyword evidence="2" id="KW-1185">Reference proteome</keyword>
<dbReference type="Proteomes" id="UP001165667">
    <property type="component" value="Unassembled WGS sequence"/>
</dbReference>
<reference evidence="1" key="1">
    <citation type="submission" date="2022-05" db="EMBL/GenBank/DDBJ databases">
        <authorList>
            <person name="Pankratov T."/>
        </authorList>
    </citation>
    <scope>NUCLEOTIDE SEQUENCE</scope>
    <source>
        <strain evidence="1">BP6-180914</strain>
    </source>
</reference>
<organism evidence="1 2">
    <name type="scientific">Lichenifustis flavocetrariae</name>
    <dbReference type="NCBI Taxonomy" id="2949735"/>
    <lineage>
        <taxon>Bacteria</taxon>
        <taxon>Pseudomonadati</taxon>
        <taxon>Pseudomonadota</taxon>
        <taxon>Alphaproteobacteria</taxon>
        <taxon>Hyphomicrobiales</taxon>
        <taxon>Lichenihabitantaceae</taxon>
        <taxon>Lichenifustis</taxon>
    </lineage>
</organism>
<sequence>MQLPEGKADLPEGQDGCNDAERAVEVARARSERKLGFRVRKALARMKGPALTETSCSDSERFWLRQGLLPSVIDRVLRQPADEVGRTRCTIQQAHLREHILALLQKPPGEMLLREHQLEDEEDVQVEIVDRIREPLKQRGDLEIFAGGLSSGKGCASAIDALEQRCREIPTKGGELGHGSDLELKLERGCRKIECA</sequence>
<gene>
    <name evidence="1" type="ORF">M8523_33855</name>
</gene>
<dbReference type="RefSeq" id="WP_282589245.1">
    <property type="nucleotide sequence ID" value="NZ_JAMOIM010000070.1"/>
</dbReference>
<name>A0AA41Z278_9HYPH</name>
<proteinExistence type="predicted"/>
<dbReference type="AlphaFoldDB" id="A0AA41Z278"/>
<protein>
    <submittedName>
        <fullName evidence="1">Uncharacterized protein</fullName>
    </submittedName>
</protein>